<evidence type="ECO:0000256" key="4">
    <source>
        <dbReference type="ARBA" id="ARBA00022475"/>
    </source>
</evidence>
<dbReference type="EMBL" id="CP073100">
    <property type="protein sequence ID" value="QUE52507.1"/>
    <property type="molecule type" value="Genomic_DNA"/>
</dbReference>
<keyword evidence="2" id="KW-0813">Transport</keyword>
<dbReference type="GO" id="GO:0015297">
    <property type="term" value="F:antiporter activity"/>
    <property type="evidence" value="ECO:0007669"/>
    <property type="project" value="UniProtKB-KW"/>
</dbReference>
<feature type="transmembrane region" description="Helical" evidence="10">
    <location>
        <begin position="414"/>
        <end position="434"/>
    </location>
</feature>
<evidence type="ECO:0000256" key="9">
    <source>
        <dbReference type="ARBA" id="ARBA00031636"/>
    </source>
</evidence>
<evidence type="ECO:0000256" key="10">
    <source>
        <dbReference type="SAM" id="Phobius"/>
    </source>
</evidence>
<dbReference type="Pfam" id="PF01554">
    <property type="entry name" value="MatE"/>
    <property type="match status" value="2"/>
</dbReference>
<evidence type="ECO:0000256" key="5">
    <source>
        <dbReference type="ARBA" id="ARBA00022692"/>
    </source>
</evidence>
<evidence type="ECO:0000256" key="7">
    <source>
        <dbReference type="ARBA" id="ARBA00023065"/>
    </source>
</evidence>
<dbReference type="InterPro" id="IPR002528">
    <property type="entry name" value="MATE_fam"/>
</dbReference>
<feature type="transmembrane region" description="Helical" evidence="10">
    <location>
        <begin position="161"/>
        <end position="181"/>
    </location>
</feature>
<keyword evidence="8 10" id="KW-0472">Membrane</keyword>
<sequence>MAKPGLSIEASSRAVGEVELAGKLGGLSLTRQVVTLAVWPLLENVLAFFVGLTDLLISGRMAEGAHRVAILDAMGLGGYVGWFFNILQGAVATGVMALVARATGARDEPLANRGLGQGLWLGVLAGIGSLTILQLGIPLLIRQIGLSPEAGVQAEKFLRVLAWSGPISGAMFAINAALRATGDTRTPFLAMVIVNAVNMLVSWMLVFGPAPIGGHGIEGIATGTVTGWICGFLTSFLMLGHGRSAGLKWSRFGLTPHWETMKRIIRIGAPQSLEILVMWLIHAYGIHVIANLAIEGALGAHMLAIRVESMSFMPGFAIATAAAALAGQYLGAGSKPMAVKAVRLCWMGAVGLMTFIGLIFVIFRSQLIGIMAPGSELHMHLAAPLLIVSACGQPFFATCIILKTSMRGAGATTTVMRWSFGSMFFFRVGVLWWFFHHGGISLIGVWVVLGLDLFVQAIAFTWLHFRGKWLDAKV</sequence>
<evidence type="ECO:0000256" key="2">
    <source>
        <dbReference type="ARBA" id="ARBA00022448"/>
    </source>
</evidence>
<feature type="transmembrane region" description="Helical" evidence="10">
    <location>
        <begin position="188"/>
        <end position="207"/>
    </location>
</feature>
<keyword evidence="6 10" id="KW-1133">Transmembrane helix</keyword>
<dbReference type="KEGG" id="lamb:KBB96_06335"/>
<keyword evidence="7" id="KW-0406">Ion transport</keyword>
<dbReference type="RefSeq" id="WP_211633637.1">
    <property type="nucleotide sequence ID" value="NZ_CP073100.1"/>
</dbReference>
<dbReference type="PIRSF" id="PIRSF006603">
    <property type="entry name" value="DinF"/>
    <property type="match status" value="1"/>
</dbReference>
<feature type="transmembrane region" description="Helical" evidence="10">
    <location>
        <begin position="383"/>
        <end position="402"/>
    </location>
</feature>
<dbReference type="AlphaFoldDB" id="A0A975J1W3"/>
<evidence type="ECO:0000256" key="8">
    <source>
        <dbReference type="ARBA" id="ARBA00023136"/>
    </source>
</evidence>
<protein>
    <recommendedName>
        <fullName evidence="9">Multidrug-efflux transporter</fullName>
    </recommendedName>
</protein>
<feature type="transmembrane region" description="Helical" evidence="10">
    <location>
        <begin position="79"/>
        <end position="99"/>
    </location>
</feature>
<keyword evidence="5 10" id="KW-0812">Transmembrane</keyword>
<feature type="transmembrane region" description="Helical" evidence="10">
    <location>
        <begin position="219"/>
        <end position="239"/>
    </location>
</feature>
<organism evidence="11 12">
    <name type="scientific">Luteolibacter ambystomatis</name>
    <dbReference type="NCBI Taxonomy" id="2824561"/>
    <lineage>
        <taxon>Bacteria</taxon>
        <taxon>Pseudomonadati</taxon>
        <taxon>Verrucomicrobiota</taxon>
        <taxon>Verrucomicrobiia</taxon>
        <taxon>Verrucomicrobiales</taxon>
        <taxon>Verrucomicrobiaceae</taxon>
        <taxon>Luteolibacter</taxon>
    </lineage>
</organism>
<evidence type="ECO:0000313" key="12">
    <source>
        <dbReference type="Proteomes" id="UP000676169"/>
    </source>
</evidence>
<dbReference type="PANTHER" id="PTHR43298:SF2">
    <property type="entry name" value="FMN_FAD EXPORTER YEEO-RELATED"/>
    <property type="match status" value="1"/>
</dbReference>
<dbReference type="GO" id="GO:0006811">
    <property type="term" value="P:monoatomic ion transport"/>
    <property type="evidence" value="ECO:0007669"/>
    <property type="project" value="UniProtKB-KW"/>
</dbReference>
<dbReference type="PANTHER" id="PTHR43298">
    <property type="entry name" value="MULTIDRUG RESISTANCE PROTEIN NORM-RELATED"/>
    <property type="match status" value="1"/>
</dbReference>
<evidence type="ECO:0000256" key="3">
    <source>
        <dbReference type="ARBA" id="ARBA00022449"/>
    </source>
</evidence>
<feature type="transmembrane region" description="Helical" evidence="10">
    <location>
        <begin position="119"/>
        <end position="141"/>
    </location>
</feature>
<gene>
    <name evidence="11" type="ORF">KBB96_06335</name>
</gene>
<dbReference type="GO" id="GO:0005886">
    <property type="term" value="C:plasma membrane"/>
    <property type="evidence" value="ECO:0007669"/>
    <property type="project" value="UniProtKB-SubCell"/>
</dbReference>
<feature type="transmembrane region" description="Helical" evidence="10">
    <location>
        <begin position="273"/>
        <end position="294"/>
    </location>
</feature>
<evidence type="ECO:0000313" key="11">
    <source>
        <dbReference type="EMBL" id="QUE52507.1"/>
    </source>
</evidence>
<comment type="subcellular location">
    <subcellularLocation>
        <location evidence="1">Cell membrane</location>
        <topology evidence="1">Multi-pass membrane protein</topology>
    </subcellularLocation>
</comment>
<feature type="transmembrane region" description="Helical" evidence="10">
    <location>
        <begin position="440"/>
        <end position="463"/>
    </location>
</feature>
<evidence type="ECO:0000256" key="6">
    <source>
        <dbReference type="ARBA" id="ARBA00022989"/>
    </source>
</evidence>
<dbReference type="CDD" id="cd13137">
    <property type="entry name" value="MATE_NorM_like"/>
    <property type="match status" value="1"/>
</dbReference>
<name>A0A975J1W3_9BACT</name>
<evidence type="ECO:0000256" key="1">
    <source>
        <dbReference type="ARBA" id="ARBA00004651"/>
    </source>
</evidence>
<keyword evidence="4" id="KW-1003">Cell membrane</keyword>
<feature type="transmembrane region" description="Helical" evidence="10">
    <location>
        <begin position="344"/>
        <end position="363"/>
    </location>
</feature>
<keyword evidence="12" id="KW-1185">Reference proteome</keyword>
<keyword evidence="3" id="KW-0050">Antiport</keyword>
<accession>A0A975J1W3</accession>
<feature type="transmembrane region" description="Helical" evidence="10">
    <location>
        <begin position="33"/>
        <end position="59"/>
    </location>
</feature>
<feature type="transmembrane region" description="Helical" evidence="10">
    <location>
        <begin position="314"/>
        <end position="332"/>
    </location>
</feature>
<dbReference type="Proteomes" id="UP000676169">
    <property type="component" value="Chromosome"/>
</dbReference>
<dbReference type="NCBIfam" id="TIGR00797">
    <property type="entry name" value="matE"/>
    <property type="match status" value="1"/>
</dbReference>
<reference evidence="11" key="1">
    <citation type="submission" date="2021-04" db="EMBL/GenBank/DDBJ databases">
        <title>Luteolibacter sp. 32A isolated from the skin of an Anderson's salamander (Ambystoma andersonii).</title>
        <authorList>
            <person name="Spergser J."/>
            <person name="Busse H.-J."/>
        </authorList>
    </citation>
    <scope>NUCLEOTIDE SEQUENCE</scope>
    <source>
        <strain evidence="11">32A</strain>
    </source>
</reference>
<dbReference type="InterPro" id="IPR050222">
    <property type="entry name" value="MATE_MdtK"/>
</dbReference>
<dbReference type="GO" id="GO:0042910">
    <property type="term" value="F:xenobiotic transmembrane transporter activity"/>
    <property type="evidence" value="ECO:0007669"/>
    <property type="project" value="InterPro"/>
</dbReference>
<dbReference type="InterPro" id="IPR048279">
    <property type="entry name" value="MdtK-like"/>
</dbReference>
<proteinExistence type="predicted"/>